<feature type="compositionally biased region" description="Pro residues" evidence="10">
    <location>
        <begin position="327"/>
        <end position="343"/>
    </location>
</feature>
<feature type="region of interest" description="Disordered" evidence="10">
    <location>
        <begin position="320"/>
        <end position="348"/>
    </location>
</feature>
<feature type="compositionally biased region" description="Low complexity" evidence="10">
    <location>
        <begin position="180"/>
        <end position="194"/>
    </location>
</feature>
<dbReference type="GO" id="GO:0004843">
    <property type="term" value="F:cysteine-type deubiquitinase activity"/>
    <property type="evidence" value="ECO:0007669"/>
    <property type="project" value="UniProtKB-EC"/>
</dbReference>
<evidence type="ECO:0000256" key="2">
    <source>
        <dbReference type="ARBA" id="ARBA00004123"/>
    </source>
</evidence>
<dbReference type="SUPFAM" id="SSF54001">
    <property type="entry name" value="Cysteine proteinases"/>
    <property type="match status" value="1"/>
</dbReference>
<accession>A0A9W7BAP2</accession>
<feature type="region of interest" description="Disordered" evidence="10">
    <location>
        <begin position="167"/>
        <end position="194"/>
    </location>
</feature>
<organism evidence="13 14">
    <name type="scientific">Triparma verrucosa</name>
    <dbReference type="NCBI Taxonomy" id="1606542"/>
    <lineage>
        <taxon>Eukaryota</taxon>
        <taxon>Sar</taxon>
        <taxon>Stramenopiles</taxon>
        <taxon>Ochrophyta</taxon>
        <taxon>Bolidophyceae</taxon>
        <taxon>Parmales</taxon>
        <taxon>Triparmaceae</taxon>
        <taxon>Triparma</taxon>
    </lineage>
</organism>
<reference evidence="14" key="1">
    <citation type="journal article" date="2023" name="Commun. Biol.">
        <title>Genome analysis of Parmales, the sister group of diatoms, reveals the evolutionary specialization of diatoms from phago-mixotrophs to photoautotrophs.</title>
        <authorList>
            <person name="Ban H."/>
            <person name="Sato S."/>
            <person name="Yoshikawa S."/>
            <person name="Yamada K."/>
            <person name="Nakamura Y."/>
            <person name="Ichinomiya M."/>
            <person name="Sato N."/>
            <person name="Blanc-Mathieu R."/>
            <person name="Endo H."/>
            <person name="Kuwata A."/>
            <person name="Ogata H."/>
        </authorList>
    </citation>
    <scope>NUCLEOTIDE SEQUENCE [LARGE SCALE GENOMIC DNA]</scope>
    <source>
        <strain evidence="14">NIES 3699</strain>
    </source>
</reference>
<dbReference type="GO" id="GO:0005634">
    <property type="term" value="C:nucleus"/>
    <property type="evidence" value="ECO:0007669"/>
    <property type="project" value="UniProtKB-SubCell"/>
</dbReference>
<keyword evidence="5" id="KW-0645">Protease</keyword>
<keyword evidence="8" id="KW-0788">Thiol protease</keyword>
<name>A0A9W7BAP2_9STRA</name>
<dbReference type="InterPro" id="IPR038765">
    <property type="entry name" value="Papain-like_cys_pep_sf"/>
</dbReference>
<dbReference type="EC" id="3.4.19.12" evidence="4"/>
<keyword evidence="9" id="KW-0539">Nucleus</keyword>
<evidence type="ECO:0000259" key="11">
    <source>
        <dbReference type="PROSITE" id="PS50053"/>
    </source>
</evidence>
<evidence type="ECO:0000313" key="13">
    <source>
        <dbReference type="EMBL" id="GMH86937.1"/>
    </source>
</evidence>
<feature type="compositionally biased region" description="Basic and acidic residues" evidence="10">
    <location>
        <begin position="848"/>
        <end position="860"/>
    </location>
</feature>
<dbReference type="InterPro" id="IPR000626">
    <property type="entry name" value="Ubiquitin-like_dom"/>
</dbReference>
<sequence>MTRSGITAKKTSAKVVARPAHELCLNALQALESNPSLLPHLLSPEVSTITCMPCTPDRGGCRIQTTRKKSQKCRCDSLPYCLSSLGVHSSGIWDPKSPVNSTTLPTASPEKALRKITSVSKNKIIEYFKSLNLNVEVHDGLVENVKNVQTSRVLDPAMLVPALPAKATAKSKTNPPPTAPSSSQSSSSSSEESTPKLFNETIIMSAESYPCIEVLDAPAPGWTRHVIDKKRENWADCLEAGKKKSRVVNIVVYTYKKSRSRLFRGNKPQQLNELAKFLDEEGFNQLGASDFEFDYDTCLTIEKSKFDNLIRNKQATPSVLPSALDPVPAPGPAPDATPAPTPTPSTTNLLALATPPGLVNLGATCYLNSLVQCLFQNVAFRRGLYAYDPWNLSGSSDSKLFGILDQLQMLFTNLDRSVRKRLDLKELTDRLGLNTAEQQDPQEFVTLFMGKVEEPFKRLAASSPGSTKSFISNIFDGRFTQVVTCETCGNRSTRPFEDEIRLAMHSNTDVRTCVDDYFEAEILAGDNAYFCGECNSKQTAKKATEVNEPPNVLNLQLLRYVYDMTTWTKKKIKSKIKLNKTIEIPVKNENEEPRMETYVLASVLNHIGNSAYQGHYICEAMDWSTGVWWKYNDELVNFIGNGPKHVAEETEAEVMAGSAETGGSPMEIDLTVDVDDAKNKRAKKNGKGRKKTTAAAGSEDAYMLVYVKKSFLEKESQCTTLDPPKKTLDEVEKDNSNLKGDIEKTKGGIKSNLELINLRKEAIARIFGFKADVKPESRIPTLSPSNSDDNRYNLIDTKWLREWITGEEVPWDDVVVVDVDKPDNKAEGGSSQANAIEIESSEDDGEGEKEKASTPAKEEPSTDSTSESQNALRGAVKIRHAQFACSKHSNSPHLVFGPLDIHRFKVLPARAYREIIKEVAREMKIMEEEVCDFNISFRTTETGCSAICGDCNAEAMSLVSDNKQLFEEWKQISCALDSVESKKKGQEEEGYFVSSAWIGSFQKAFKEKTNTVVKNGLASLETAKGVNLFELPKKPLENGVEVYDVETADESEMMATTPTKSSALASIFQQKTTASPLSFDVNSKIVCVHKKFIKAHNRNKYKVVPKRVWDLIKTSFPDAIECSSAEQGCEMCENRKKGENEKERNVKAWSSDCRRNLHLKELLRDERKKVGFHTSMLRLLDPSADSYPQALPPSSKKRKVEREDGEEVVERTIKNVHLVDRKGLQAWRTQVNEIARAGSIDDKHSGIQEVFRGSESDNALRCDCQEAKALIPERLDNVLLGVAPDQGFYDPYRIGVESEAGDDAKMKQCELVTGEELEALYLSLREHDILRGLYERGDEDNDKPVSKVTSYNTATLKQEESGVRNWTWEVERCSECMKSLSDEELAKRMQFERKKIRVISVPNNHSVPGVARKVVEEVEDDKDNNDNNDEFTPGGDDDGRYDGRNASKNANEGGILGSVLSGEEVPQAKRQAGGEKEEAADFGSPASTGTRRSKRQASAGKSEEVEVNSSDKLGNLRLKLWEQFGTSPVGQHMYFNGKELVFGDNEKTLFELQVTAGSTIYVQMDKRGMTKGEREQFHEDEEGLIATLFSSCGSDENSGSNRVERGFGGSWLMGGSGVGGGDEVEEIGVEEEEKEKEEEMEVEVV</sequence>
<dbReference type="InterPro" id="IPR018200">
    <property type="entry name" value="USP_CS"/>
</dbReference>
<dbReference type="PROSITE" id="PS00973">
    <property type="entry name" value="USP_2"/>
    <property type="match status" value="1"/>
</dbReference>
<gene>
    <name evidence="13" type="ORF">TrVE_jg3477</name>
</gene>
<dbReference type="PANTHER" id="PTHR24006">
    <property type="entry name" value="UBIQUITIN CARBOXYL-TERMINAL HYDROLASE"/>
    <property type="match status" value="1"/>
</dbReference>
<evidence type="ECO:0000256" key="4">
    <source>
        <dbReference type="ARBA" id="ARBA00012759"/>
    </source>
</evidence>
<keyword evidence="6" id="KW-0833">Ubl conjugation pathway</keyword>
<dbReference type="Pfam" id="PF00240">
    <property type="entry name" value="ubiquitin"/>
    <property type="match status" value="1"/>
</dbReference>
<evidence type="ECO:0000256" key="8">
    <source>
        <dbReference type="ARBA" id="ARBA00022807"/>
    </source>
</evidence>
<evidence type="ECO:0000259" key="12">
    <source>
        <dbReference type="PROSITE" id="PS50235"/>
    </source>
</evidence>
<dbReference type="PROSITE" id="PS50235">
    <property type="entry name" value="USP_3"/>
    <property type="match status" value="1"/>
</dbReference>
<dbReference type="Gene3D" id="3.10.20.90">
    <property type="entry name" value="Phosphatidylinositol 3-kinase Catalytic Subunit, Chain A, domain 1"/>
    <property type="match status" value="1"/>
</dbReference>
<evidence type="ECO:0000256" key="10">
    <source>
        <dbReference type="SAM" id="MobiDB-lite"/>
    </source>
</evidence>
<feature type="region of interest" description="Disordered" evidence="10">
    <location>
        <begin position="822"/>
        <end position="872"/>
    </location>
</feature>
<evidence type="ECO:0000256" key="3">
    <source>
        <dbReference type="ARBA" id="ARBA00009085"/>
    </source>
</evidence>
<keyword evidence="7" id="KW-0378">Hydrolase</keyword>
<comment type="catalytic activity">
    <reaction evidence="1">
        <text>Thiol-dependent hydrolysis of ester, thioester, amide, peptide and isopeptide bonds formed by the C-terminal Gly of ubiquitin (a 76-residue protein attached to proteins as an intracellular targeting signal).</text>
        <dbReference type="EC" id="3.4.19.12"/>
    </reaction>
</comment>
<dbReference type="GO" id="GO:0016579">
    <property type="term" value="P:protein deubiquitination"/>
    <property type="evidence" value="ECO:0007669"/>
    <property type="project" value="InterPro"/>
</dbReference>
<protein>
    <recommendedName>
        <fullName evidence="4">ubiquitinyl hydrolase 1</fullName>
        <ecNumber evidence="4">3.4.19.12</ecNumber>
    </recommendedName>
</protein>
<feature type="compositionally biased region" description="Acidic residues" evidence="10">
    <location>
        <begin position="1417"/>
        <end position="1429"/>
    </location>
</feature>
<feature type="region of interest" description="Disordered" evidence="10">
    <location>
        <begin position="1183"/>
        <end position="1203"/>
    </location>
</feature>
<evidence type="ECO:0000256" key="1">
    <source>
        <dbReference type="ARBA" id="ARBA00000707"/>
    </source>
</evidence>
<feature type="domain" description="Ubiquitin-like" evidence="11">
    <location>
        <begin position="1492"/>
        <end position="1569"/>
    </location>
</feature>
<proteinExistence type="inferred from homology"/>
<dbReference type="PANTHER" id="PTHR24006:SF722">
    <property type="entry name" value="UBIQUITIN CARBOXYL-TERMINAL HYDROLASE 48"/>
    <property type="match status" value="1"/>
</dbReference>
<dbReference type="InterPro" id="IPR029071">
    <property type="entry name" value="Ubiquitin-like_domsf"/>
</dbReference>
<feature type="domain" description="USP" evidence="12">
    <location>
        <begin position="356"/>
        <end position="709"/>
    </location>
</feature>
<comment type="caution">
    <text evidence="13">The sequence shown here is derived from an EMBL/GenBank/DDBJ whole genome shotgun (WGS) entry which is preliminary data.</text>
</comment>
<evidence type="ECO:0000256" key="9">
    <source>
        <dbReference type="ARBA" id="ARBA00023242"/>
    </source>
</evidence>
<evidence type="ECO:0000256" key="5">
    <source>
        <dbReference type="ARBA" id="ARBA00022670"/>
    </source>
</evidence>
<dbReference type="GO" id="GO:0005829">
    <property type="term" value="C:cytosol"/>
    <property type="evidence" value="ECO:0007669"/>
    <property type="project" value="TreeGrafter"/>
</dbReference>
<keyword evidence="14" id="KW-1185">Reference proteome</keyword>
<comment type="subcellular location">
    <subcellularLocation>
        <location evidence="2">Nucleus</location>
    </subcellularLocation>
</comment>
<feature type="compositionally biased region" description="Polar residues" evidence="10">
    <location>
        <begin position="862"/>
        <end position="871"/>
    </location>
</feature>
<dbReference type="SUPFAM" id="SSF54236">
    <property type="entry name" value="Ubiquitin-like"/>
    <property type="match status" value="1"/>
</dbReference>
<dbReference type="PROSITE" id="PS50053">
    <property type="entry name" value="UBIQUITIN_2"/>
    <property type="match status" value="1"/>
</dbReference>
<dbReference type="Proteomes" id="UP001165160">
    <property type="component" value="Unassembled WGS sequence"/>
</dbReference>
<evidence type="ECO:0000256" key="6">
    <source>
        <dbReference type="ARBA" id="ARBA00022786"/>
    </source>
</evidence>
<feature type="region of interest" description="Disordered" evidence="10">
    <location>
        <begin position="1417"/>
        <end position="1509"/>
    </location>
</feature>
<dbReference type="PROSITE" id="PS00972">
    <property type="entry name" value="USP_1"/>
    <property type="match status" value="1"/>
</dbReference>
<evidence type="ECO:0000313" key="14">
    <source>
        <dbReference type="Proteomes" id="UP001165160"/>
    </source>
</evidence>
<dbReference type="EMBL" id="BRXX01000066">
    <property type="protein sequence ID" value="GMH86937.1"/>
    <property type="molecule type" value="Genomic_DNA"/>
</dbReference>
<comment type="similarity">
    <text evidence="3">Belongs to the peptidase C19 family.</text>
</comment>
<dbReference type="Pfam" id="PF00443">
    <property type="entry name" value="UCH"/>
    <property type="match status" value="1"/>
</dbReference>
<evidence type="ECO:0000256" key="7">
    <source>
        <dbReference type="ARBA" id="ARBA00022801"/>
    </source>
</evidence>
<dbReference type="InterPro" id="IPR050164">
    <property type="entry name" value="Peptidase_C19"/>
</dbReference>
<dbReference type="InterPro" id="IPR028889">
    <property type="entry name" value="USP"/>
</dbReference>
<dbReference type="GO" id="GO:0006508">
    <property type="term" value="P:proteolysis"/>
    <property type="evidence" value="ECO:0007669"/>
    <property type="project" value="UniProtKB-KW"/>
</dbReference>
<dbReference type="Gene3D" id="3.90.70.10">
    <property type="entry name" value="Cysteine proteinases"/>
    <property type="match status" value="1"/>
</dbReference>
<dbReference type="InterPro" id="IPR001394">
    <property type="entry name" value="Peptidase_C19_UCH"/>
</dbReference>